<accession>A0ACC1IK70</accession>
<proteinExistence type="predicted"/>
<evidence type="ECO:0000313" key="1">
    <source>
        <dbReference type="EMBL" id="KAJ1897044.1"/>
    </source>
</evidence>
<sequence length="481" mass="52937">MYSDDEIDPHRETAHFTKPFSDDDDDEDNNNTGSFSREARRSASNDSQVGESEAESTGAGEFEDTEGDKVTQPAQSQAQGPAPMLTFTVGHLVDRSKRTPVYTFDVITNMARFKARKYTGVERSQTEFERLETHLQATYPECLVPTLGPGTTASKYVPEYQNDRLVVHLVQQWLSRVAWHPILRQDYELRQFVEAPFAFNPALSSAPALTMAPSAPSSSGSGFFSWGKSRQAPRIPSGATPFEQHLETTAANLGVFQRNAAEVRRWHGRMARARARLGIDLRDVGTKLVSAGVIEHNAHLARALKRLGKLFLLAGPHAQAQANAEGSRGWAVLGLAAASCGDVQRTLQCRQLIFTEHQVAQRQLDRKKQAAAVLRSSTSISPEHAQDAVAELAQAKADADNRRLRAERVDRVLEADLAAFGRYREGDLRHMLAALARDHLSAERQVLAEQRAALEFVRQGRPAARHNAAPLPPGPASSSPK</sequence>
<name>A0ACC1IK70_9FUNG</name>
<keyword evidence="2" id="KW-1185">Reference proteome</keyword>
<organism evidence="1 2">
    <name type="scientific">Kickxella alabastrina</name>
    <dbReference type="NCBI Taxonomy" id="61397"/>
    <lineage>
        <taxon>Eukaryota</taxon>
        <taxon>Fungi</taxon>
        <taxon>Fungi incertae sedis</taxon>
        <taxon>Zoopagomycota</taxon>
        <taxon>Kickxellomycotina</taxon>
        <taxon>Kickxellomycetes</taxon>
        <taxon>Kickxellales</taxon>
        <taxon>Kickxellaceae</taxon>
        <taxon>Kickxella</taxon>
    </lineage>
</organism>
<evidence type="ECO:0000313" key="2">
    <source>
        <dbReference type="Proteomes" id="UP001150581"/>
    </source>
</evidence>
<protein>
    <submittedName>
        <fullName evidence="1">Vacuolar protein sorting-associated protein 17</fullName>
    </submittedName>
</protein>
<gene>
    <name evidence="1" type="primary">VPS17_1</name>
    <name evidence="1" type="ORF">LPJ66_003621</name>
</gene>
<dbReference type="EMBL" id="JANBPG010000374">
    <property type="protein sequence ID" value="KAJ1897044.1"/>
    <property type="molecule type" value="Genomic_DNA"/>
</dbReference>
<dbReference type="Proteomes" id="UP001150581">
    <property type="component" value="Unassembled WGS sequence"/>
</dbReference>
<reference evidence="1" key="1">
    <citation type="submission" date="2022-07" db="EMBL/GenBank/DDBJ databases">
        <title>Phylogenomic reconstructions and comparative analyses of Kickxellomycotina fungi.</title>
        <authorList>
            <person name="Reynolds N.K."/>
            <person name="Stajich J.E."/>
            <person name="Barry K."/>
            <person name="Grigoriev I.V."/>
            <person name="Crous P."/>
            <person name="Smith M.E."/>
        </authorList>
    </citation>
    <scope>NUCLEOTIDE SEQUENCE</scope>
    <source>
        <strain evidence="1">Benny 63K</strain>
    </source>
</reference>
<comment type="caution">
    <text evidence="1">The sequence shown here is derived from an EMBL/GenBank/DDBJ whole genome shotgun (WGS) entry which is preliminary data.</text>
</comment>